<evidence type="ECO:0000313" key="8">
    <source>
        <dbReference type="Proteomes" id="UP000244677"/>
    </source>
</evidence>
<accession>A0A2S1LL87</accession>
<dbReference type="AlphaFoldDB" id="A0A2S1LL87"/>
<dbReference type="InterPro" id="IPR006665">
    <property type="entry name" value="OmpA-like"/>
</dbReference>
<keyword evidence="3" id="KW-0998">Cell outer membrane</keyword>
<organism evidence="7 8">
    <name type="scientific">Flavobacterium kingsejongi</name>
    <dbReference type="NCBI Taxonomy" id="1678728"/>
    <lineage>
        <taxon>Bacteria</taxon>
        <taxon>Pseudomonadati</taxon>
        <taxon>Bacteroidota</taxon>
        <taxon>Flavobacteriia</taxon>
        <taxon>Flavobacteriales</taxon>
        <taxon>Flavobacteriaceae</taxon>
        <taxon>Flavobacterium</taxon>
    </lineage>
</organism>
<evidence type="ECO:0000256" key="3">
    <source>
        <dbReference type="ARBA" id="ARBA00023237"/>
    </source>
</evidence>
<dbReference type="InterPro" id="IPR050330">
    <property type="entry name" value="Bact_OuterMem_StrucFunc"/>
</dbReference>
<reference evidence="7 8" key="1">
    <citation type="submission" date="2017-04" db="EMBL/GenBank/DDBJ databases">
        <title>Complete genome sequence of Flavobacterium kingsejong AJ004.</title>
        <authorList>
            <person name="Lee P.C."/>
        </authorList>
    </citation>
    <scope>NUCLEOTIDE SEQUENCE [LARGE SCALE GENOMIC DNA]</scope>
    <source>
        <strain evidence="7 8">AJ004</strain>
    </source>
</reference>
<feature type="signal peptide" evidence="5">
    <location>
        <begin position="1"/>
        <end position="18"/>
    </location>
</feature>
<dbReference type="Proteomes" id="UP000244677">
    <property type="component" value="Chromosome"/>
</dbReference>
<evidence type="ECO:0000259" key="6">
    <source>
        <dbReference type="PROSITE" id="PS51123"/>
    </source>
</evidence>
<protein>
    <recommendedName>
        <fullName evidence="6">OmpA-like domain-containing protein</fullName>
    </recommendedName>
</protein>
<feature type="chain" id="PRO_5015753269" description="OmpA-like domain-containing protein" evidence="5">
    <location>
        <begin position="19"/>
        <end position="274"/>
    </location>
</feature>
<evidence type="ECO:0000256" key="2">
    <source>
        <dbReference type="ARBA" id="ARBA00023136"/>
    </source>
</evidence>
<dbReference type="PROSITE" id="PS51257">
    <property type="entry name" value="PROKAR_LIPOPROTEIN"/>
    <property type="match status" value="1"/>
</dbReference>
<keyword evidence="8" id="KW-1185">Reference proteome</keyword>
<dbReference type="InterPro" id="IPR006664">
    <property type="entry name" value="OMP_bac"/>
</dbReference>
<dbReference type="PANTHER" id="PTHR30329">
    <property type="entry name" value="STATOR ELEMENT OF FLAGELLAR MOTOR COMPLEX"/>
    <property type="match status" value="1"/>
</dbReference>
<dbReference type="Pfam" id="PF00691">
    <property type="entry name" value="OmpA"/>
    <property type="match status" value="2"/>
</dbReference>
<dbReference type="Gene3D" id="3.30.1330.60">
    <property type="entry name" value="OmpA-like domain"/>
    <property type="match status" value="2"/>
</dbReference>
<dbReference type="InterPro" id="IPR036737">
    <property type="entry name" value="OmpA-like_sf"/>
</dbReference>
<dbReference type="SUPFAM" id="SSF103088">
    <property type="entry name" value="OmpA-like"/>
    <property type="match status" value="2"/>
</dbReference>
<evidence type="ECO:0000256" key="5">
    <source>
        <dbReference type="SAM" id="SignalP"/>
    </source>
</evidence>
<evidence type="ECO:0000256" key="1">
    <source>
        <dbReference type="ARBA" id="ARBA00004442"/>
    </source>
</evidence>
<sequence length="274" mass="31735">MIRFFTFLFLLSFGCLHAQEQVVHSVYFEFDKFNLDAKQAESVVGFIKATDSTRIESISIYGYCDDRGKDAYNFKLSNNRATTIQNKLIENGIKNKIIVTIEGKGRVLIDDDIVENLPEVRSKNRRVDVVINFKELPKEVIVEGNGIYNTLSKDLKVGDRIFLNDLLFARGSSKLTITTKNELDKVARLLHKYKNYEFEIQGHVCCTPPYQREAIDMDTKKRQLSSNRAENVYKYFILKRIAKNRMKFKGYGTTQPLGKESEYDRRVELVITKI</sequence>
<keyword evidence="2 4" id="KW-0472">Membrane</keyword>
<proteinExistence type="predicted"/>
<gene>
    <name evidence="7" type="ORF">FK004_04265</name>
</gene>
<dbReference type="OrthoDB" id="9782229at2"/>
<feature type="domain" description="OmpA-like" evidence="6">
    <location>
        <begin position="15"/>
        <end position="135"/>
    </location>
</feature>
<dbReference type="PRINTS" id="PR01021">
    <property type="entry name" value="OMPADOMAIN"/>
</dbReference>
<evidence type="ECO:0000256" key="4">
    <source>
        <dbReference type="PROSITE-ProRule" id="PRU00473"/>
    </source>
</evidence>
<feature type="domain" description="OmpA-like" evidence="6">
    <location>
        <begin position="157"/>
        <end position="274"/>
    </location>
</feature>
<dbReference type="CDD" id="cd07185">
    <property type="entry name" value="OmpA_C-like"/>
    <property type="match status" value="2"/>
</dbReference>
<dbReference type="PROSITE" id="PS51123">
    <property type="entry name" value="OMPA_2"/>
    <property type="match status" value="2"/>
</dbReference>
<name>A0A2S1LL87_9FLAO</name>
<dbReference type="EMBL" id="CP020919">
    <property type="protein sequence ID" value="AWG24505.1"/>
    <property type="molecule type" value="Genomic_DNA"/>
</dbReference>
<dbReference type="RefSeq" id="WP_108736141.1">
    <property type="nucleotide sequence ID" value="NZ_CP020919.1"/>
</dbReference>
<evidence type="ECO:0000313" key="7">
    <source>
        <dbReference type="EMBL" id="AWG24505.1"/>
    </source>
</evidence>
<dbReference type="GO" id="GO:0009279">
    <property type="term" value="C:cell outer membrane"/>
    <property type="evidence" value="ECO:0007669"/>
    <property type="project" value="UniProtKB-SubCell"/>
</dbReference>
<keyword evidence="5" id="KW-0732">Signal</keyword>
<dbReference type="PANTHER" id="PTHR30329:SF21">
    <property type="entry name" value="LIPOPROTEIN YIAD-RELATED"/>
    <property type="match status" value="1"/>
</dbReference>
<comment type="subcellular location">
    <subcellularLocation>
        <location evidence="1">Cell outer membrane</location>
    </subcellularLocation>
</comment>
<dbReference type="KEGG" id="fki:FK004_04265"/>